<evidence type="ECO:0000256" key="1">
    <source>
        <dbReference type="SAM" id="MobiDB-lite"/>
    </source>
</evidence>
<proteinExistence type="predicted"/>
<evidence type="ECO:0000313" key="3">
    <source>
        <dbReference type="Proteomes" id="UP001235939"/>
    </source>
</evidence>
<name>A0ABY6LUC4_9ARAC</name>
<feature type="region of interest" description="Disordered" evidence="1">
    <location>
        <begin position="61"/>
        <end position="85"/>
    </location>
</feature>
<sequence length="246" mass="28456">MLVVIDEFRPLTESAQYKSNWTKRILESQNHLGVEEWEIVCLCYICKLNAASSIGYSPRLQEDEDLKGGEGTSPMSSREDPQDKKELHNCIEKKRKDVMSLWIAKIGDMLPEKPKKRKPLRVACGRVVNPNAKPLTVACGPERVKEHFQLMKNHKKLGDKAPSIRRVFDWFNDFQFGKTNLEDEPHSALPPTARLKNYILAVREKCGHWIGSNQTIIDDHIKYRKLVSRWVPHSLSEDQKLGRIKW</sequence>
<organism evidence="2 3">
    <name type="scientific">Cordylochernes scorpioides</name>
    <dbReference type="NCBI Taxonomy" id="51811"/>
    <lineage>
        <taxon>Eukaryota</taxon>
        <taxon>Metazoa</taxon>
        <taxon>Ecdysozoa</taxon>
        <taxon>Arthropoda</taxon>
        <taxon>Chelicerata</taxon>
        <taxon>Arachnida</taxon>
        <taxon>Pseudoscorpiones</taxon>
        <taxon>Cheliferoidea</taxon>
        <taxon>Chernetidae</taxon>
        <taxon>Cordylochernes</taxon>
    </lineage>
</organism>
<accession>A0ABY6LUC4</accession>
<reference evidence="2 3" key="1">
    <citation type="submission" date="2022-03" db="EMBL/GenBank/DDBJ databases">
        <title>A chromosomal length assembly of Cordylochernes scorpioides.</title>
        <authorList>
            <person name="Zeh D."/>
            <person name="Zeh J."/>
        </authorList>
    </citation>
    <scope>NUCLEOTIDE SEQUENCE [LARGE SCALE GENOMIC DNA]</scope>
    <source>
        <strain evidence="2">IN4F17</strain>
        <tissue evidence="2">Whole Body</tissue>
    </source>
</reference>
<gene>
    <name evidence="2" type="ORF">LAZ67_X003713</name>
</gene>
<protein>
    <submittedName>
        <fullName evidence="2">Uncharacterized protein</fullName>
    </submittedName>
</protein>
<evidence type="ECO:0000313" key="2">
    <source>
        <dbReference type="EMBL" id="UYV84851.1"/>
    </source>
</evidence>
<dbReference type="EMBL" id="CP092886">
    <property type="protein sequence ID" value="UYV84851.1"/>
    <property type="molecule type" value="Genomic_DNA"/>
</dbReference>
<keyword evidence="3" id="KW-1185">Reference proteome</keyword>
<dbReference type="Proteomes" id="UP001235939">
    <property type="component" value="Chromosome X"/>
</dbReference>